<sequence length="137" mass="15655">MKQKFIPTKHFIYQPFKNWLARFLQQAGIVEVLHQHQQSQIPEGSPKCDIWDGLVWRRFTGARNINDPPLMSIPGALAFSIYVDWFNAHGKATWLASIGHIMRICLNIPPSKRLKPENVYVAGIIPSPKDPASIQLR</sequence>
<evidence type="ECO:0000313" key="2">
    <source>
        <dbReference type="Proteomes" id="UP000765509"/>
    </source>
</evidence>
<keyword evidence="2" id="KW-1185">Reference proteome</keyword>
<comment type="caution">
    <text evidence="1">The sequence shown here is derived from an EMBL/GenBank/DDBJ whole genome shotgun (WGS) entry which is preliminary data.</text>
</comment>
<dbReference type="OrthoDB" id="2445277at2759"/>
<proteinExistence type="predicted"/>
<gene>
    <name evidence="1" type="ORF">O181_035029</name>
</gene>
<dbReference type="Proteomes" id="UP000765509">
    <property type="component" value="Unassembled WGS sequence"/>
</dbReference>
<dbReference type="AlphaFoldDB" id="A0A9Q3D1Z1"/>
<accession>A0A9Q3D1Z1</accession>
<dbReference type="EMBL" id="AVOT02013028">
    <property type="protein sequence ID" value="MBW0495314.1"/>
    <property type="molecule type" value="Genomic_DNA"/>
</dbReference>
<organism evidence="1 2">
    <name type="scientific">Austropuccinia psidii MF-1</name>
    <dbReference type="NCBI Taxonomy" id="1389203"/>
    <lineage>
        <taxon>Eukaryota</taxon>
        <taxon>Fungi</taxon>
        <taxon>Dikarya</taxon>
        <taxon>Basidiomycota</taxon>
        <taxon>Pucciniomycotina</taxon>
        <taxon>Pucciniomycetes</taxon>
        <taxon>Pucciniales</taxon>
        <taxon>Sphaerophragmiaceae</taxon>
        <taxon>Austropuccinia</taxon>
    </lineage>
</organism>
<evidence type="ECO:0000313" key="1">
    <source>
        <dbReference type="EMBL" id="MBW0495314.1"/>
    </source>
</evidence>
<name>A0A9Q3D1Z1_9BASI</name>
<reference evidence="1" key="1">
    <citation type="submission" date="2021-03" db="EMBL/GenBank/DDBJ databases">
        <title>Draft genome sequence of rust myrtle Austropuccinia psidii MF-1, a brazilian biotype.</title>
        <authorList>
            <person name="Quecine M.C."/>
            <person name="Pachon D.M.R."/>
            <person name="Bonatelli M.L."/>
            <person name="Correr F.H."/>
            <person name="Franceschini L.M."/>
            <person name="Leite T.F."/>
            <person name="Margarido G.R.A."/>
            <person name="Almeida C.A."/>
            <person name="Ferrarezi J.A."/>
            <person name="Labate C.A."/>
        </authorList>
    </citation>
    <scope>NUCLEOTIDE SEQUENCE</scope>
    <source>
        <strain evidence="1">MF-1</strain>
    </source>
</reference>
<protein>
    <submittedName>
        <fullName evidence="1">Uncharacterized protein</fullName>
    </submittedName>
</protein>